<protein>
    <submittedName>
        <fullName evidence="1">Uncharacterized protein</fullName>
    </submittedName>
</protein>
<keyword evidence="2" id="KW-1185">Reference proteome</keyword>
<name>A0A2P2FIW4_AMYLU</name>
<organism evidence="1 2">
    <name type="scientific">Amycolatopsis lurida NRRL 2430</name>
    <dbReference type="NCBI Taxonomy" id="1460371"/>
    <lineage>
        <taxon>Bacteria</taxon>
        <taxon>Bacillati</taxon>
        <taxon>Actinomycetota</taxon>
        <taxon>Actinomycetes</taxon>
        <taxon>Pseudonocardiales</taxon>
        <taxon>Pseudonocardiaceae</taxon>
        <taxon>Amycolatopsis</taxon>
    </lineage>
</organism>
<dbReference type="AlphaFoldDB" id="A0A2P2FIW4"/>
<evidence type="ECO:0000313" key="1">
    <source>
        <dbReference type="EMBL" id="KFU76666.1"/>
    </source>
</evidence>
<dbReference type="Proteomes" id="UP000256220">
    <property type="component" value="Unassembled WGS sequence"/>
</dbReference>
<proteinExistence type="predicted"/>
<gene>
    <name evidence="1" type="ORF">BB31_35090</name>
</gene>
<dbReference type="EMBL" id="JFBM01000041">
    <property type="protein sequence ID" value="KFU76666.1"/>
    <property type="molecule type" value="Genomic_DNA"/>
</dbReference>
<accession>A0A2P2FIW4</accession>
<reference evidence="1 2" key="1">
    <citation type="journal article" date="2014" name="Genome Announc.">
        <title>Draft Genome Sequence of Amycolatopsis lurida NRRL 2430, Producer of the Glycopeptide Family Antibiotic Ristocetin.</title>
        <authorList>
            <person name="Kwun M.J."/>
            <person name="Hong H.J."/>
        </authorList>
    </citation>
    <scope>NUCLEOTIDE SEQUENCE [LARGE SCALE GENOMIC DNA]</scope>
    <source>
        <strain evidence="1 2">NRRL 2430</strain>
    </source>
</reference>
<sequence length="95" mass="10258">MVGIVPVKSSVSVELQHVRVGYLIPSLRFYLALECEARQSGDGWVRLRNAGTVFVLEQGVPGSRPGAVVPELSVGDLLRLCCRLWSAGIHTSPIS</sequence>
<evidence type="ECO:0000313" key="2">
    <source>
        <dbReference type="Proteomes" id="UP000256220"/>
    </source>
</evidence>
<comment type="caution">
    <text evidence="1">The sequence shown here is derived from an EMBL/GenBank/DDBJ whole genome shotgun (WGS) entry which is preliminary data.</text>
</comment>